<organism evidence="8 9">
    <name type="scientific">Aureobasidium mustum</name>
    <dbReference type="NCBI Taxonomy" id="2773714"/>
    <lineage>
        <taxon>Eukaryota</taxon>
        <taxon>Fungi</taxon>
        <taxon>Dikarya</taxon>
        <taxon>Ascomycota</taxon>
        <taxon>Pezizomycotina</taxon>
        <taxon>Dothideomycetes</taxon>
        <taxon>Dothideomycetidae</taxon>
        <taxon>Dothideales</taxon>
        <taxon>Saccotheciaceae</taxon>
        <taxon>Aureobasidium</taxon>
    </lineage>
</organism>
<evidence type="ECO:0000313" key="9">
    <source>
        <dbReference type="Proteomes" id="UP000714618"/>
    </source>
</evidence>
<dbReference type="InterPro" id="IPR036259">
    <property type="entry name" value="MFS_trans_sf"/>
</dbReference>
<dbReference type="OrthoDB" id="5086884at2759"/>
<name>A0A9N8JUC8_9PEZI</name>
<dbReference type="PANTHER" id="PTHR42718">
    <property type="entry name" value="MAJOR FACILITATOR SUPERFAMILY MULTIDRUG TRANSPORTER MFSC"/>
    <property type="match status" value="1"/>
</dbReference>
<protein>
    <recommendedName>
        <fullName evidence="10">Major facilitator superfamily (MFS) profile domain-containing protein</fullName>
    </recommendedName>
</protein>
<reference evidence="8" key="1">
    <citation type="submission" date="2020-06" db="EMBL/GenBank/DDBJ databases">
        <authorList>
            <person name="Onetto C."/>
        </authorList>
    </citation>
    <scope>NUCLEOTIDE SEQUENCE</scope>
</reference>
<dbReference type="EMBL" id="CAIJEO010000004">
    <property type="protein sequence ID" value="CAD0091547.1"/>
    <property type="molecule type" value="Genomic_DNA"/>
</dbReference>
<dbReference type="GO" id="GO:0016020">
    <property type="term" value="C:membrane"/>
    <property type="evidence" value="ECO:0007669"/>
    <property type="project" value="UniProtKB-SubCell"/>
</dbReference>
<dbReference type="AlphaFoldDB" id="A0A9N8JUC8"/>
<proteinExistence type="predicted"/>
<keyword evidence="9" id="KW-1185">Reference proteome</keyword>
<keyword evidence="7" id="KW-0732">Signal</keyword>
<evidence type="ECO:0000256" key="6">
    <source>
        <dbReference type="SAM" id="Phobius"/>
    </source>
</evidence>
<keyword evidence="3 6" id="KW-0812">Transmembrane</keyword>
<evidence type="ECO:0000256" key="7">
    <source>
        <dbReference type="SAM" id="SignalP"/>
    </source>
</evidence>
<keyword evidence="5 6" id="KW-0472">Membrane</keyword>
<accession>A0A9N8JUC8</accession>
<dbReference type="SUPFAM" id="SSF103473">
    <property type="entry name" value="MFS general substrate transporter"/>
    <property type="match status" value="1"/>
</dbReference>
<evidence type="ECO:0000256" key="1">
    <source>
        <dbReference type="ARBA" id="ARBA00004141"/>
    </source>
</evidence>
<dbReference type="Proteomes" id="UP000714618">
    <property type="component" value="Unassembled WGS sequence"/>
</dbReference>
<comment type="caution">
    <text evidence="8">The sequence shown here is derived from an EMBL/GenBank/DDBJ whole genome shotgun (WGS) entry which is preliminary data.</text>
</comment>
<evidence type="ECO:0000313" key="8">
    <source>
        <dbReference type="EMBL" id="CAD0091547.1"/>
    </source>
</evidence>
<gene>
    <name evidence="8" type="ORF">AWRI4233_LOCUS3365</name>
</gene>
<evidence type="ECO:0000256" key="5">
    <source>
        <dbReference type="ARBA" id="ARBA00023136"/>
    </source>
</evidence>
<comment type="subcellular location">
    <subcellularLocation>
        <location evidence="1">Membrane</location>
        <topology evidence="1">Multi-pass membrane protein</topology>
    </subcellularLocation>
</comment>
<evidence type="ECO:0000256" key="4">
    <source>
        <dbReference type="ARBA" id="ARBA00022989"/>
    </source>
</evidence>
<feature type="signal peptide" evidence="7">
    <location>
        <begin position="1"/>
        <end position="22"/>
    </location>
</feature>
<feature type="transmembrane region" description="Helical" evidence="6">
    <location>
        <begin position="87"/>
        <end position="112"/>
    </location>
</feature>
<dbReference type="Gene3D" id="1.20.1250.20">
    <property type="entry name" value="MFS general substrate transporter like domains"/>
    <property type="match status" value="1"/>
</dbReference>
<keyword evidence="2" id="KW-0813">Transport</keyword>
<evidence type="ECO:0000256" key="3">
    <source>
        <dbReference type="ARBA" id="ARBA00022692"/>
    </source>
</evidence>
<sequence length="117" mass="12047">MCLAVFGADTLFPSLLLLVAHNLPPEDQALGGGLVNALGQIGRAIGLAIGTAIQVAVQSSQERTRVVDMEANVGDHAYLHGLHAAQWLNVGFAATGFLVVALAFRGAGVIGASKCRK</sequence>
<keyword evidence="4 6" id="KW-1133">Transmembrane helix</keyword>
<evidence type="ECO:0008006" key="10">
    <source>
        <dbReference type="Google" id="ProtNLM"/>
    </source>
</evidence>
<evidence type="ECO:0000256" key="2">
    <source>
        <dbReference type="ARBA" id="ARBA00022448"/>
    </source>
</evidence>
<dbReference type="PANTHER" id="PTHR42718:SF9">
    <property type="entry name" value="MAJOR FACILITATOR SUPERFAMILY MULTIDRUG TRANSPORTER MFSC"/>
    <property type="match status" value="1"/>
</dbReference>
<feature type="chain" id="PRO_5040124263" description="Major facilitator superfamily (MFS) profile domain-containing protein" evidence="7">
    <location>
        <begin position="23"/>
        <end position="117"/>
    </location>
</feature>